<dbReference type="Proteomes" id="UP000299102">
    <property type="component" value="Unassembled WGS sequence"/>
</dbReference>
<feature type="compositionally biased region" description="Basic residues" evidence="1">
    <location>
        <begin position="1"/>
        <end position="10"/>
    </location>
</feature>
<evidence type="ECO:0000313" key="3">
    <source>
        <dbReference type="Proteomes" id="UP000299102"/>
    </source>
</evidence>
<gene>
    <name evidence="2" type="ORF">EVAR_35556_1</name>
</gene>
<feature type="region of interest" description="Disordered" evidence="1">
    <location>
        <begin position="60"/>
        <end position="107"/>
    </location>
</feature>
<accession>A0A4C1XPI7</accession>
<feature type="compositionally biased region" description="Polar residues" evidence="1">
    <location>
        <begin position="60"/>
        <end position="86"/>
    </location>
</feature>
<protein>
    <submittedName>
        <fullName evidence="2">Uncharacterized protein</fullName>
    </submittedName>
</protein>
<reference evidence="2 3" key="1">
    <citation type="journal article" date="2019" name="Commun. Biol.">
        <title>The bagworm genome reveals a unique fibroin gene that provides high tensile strength.</title>
        <authorList>
            <person name="Kono N."/>
            <person name="Nakamura H."/>
            <person name="Ohtoshi R."/>
            <person name="Tomita M."/>
            <person name="Numata K."/>
            <person name="Arakawa K."/>
        </authorList>
    </citation>
    <scope>NUCLEOTIDE SEQUENCE [LARGE SCALE GENOMIC DNA]</scope>
</reference>
<dbReference type="AlphaFoldDB" id="A0A4C1XPI7"/>
<feature type="compositionally biased region" description="Polar residues" evidence="1">
    <location>
        <begin position="16"/>
        <end position="25"/>
    </location>
</feature>
<name>A0A4C1XPI7_EUMVA</name>
<dbReference type="EMBL" id="BGZK01000890">
    <property type="protein sequence ID" value="GBP64167.1"/>
    <property type="molecule type" value="Genomic_DNA"/>
</dbReference>
<comment type="caution">
    <text evidence="2">The sequence shown here is derived from an EMBL/GenBank/DDBJ whole genome shotgun (WGS) entry which is preliminary data.</text>
</comment>
<evidence type="ECO:0000313" key="2">
    <source>
        <dbReference type="EMBL" id="GBP64167.1"/>
    </source>
</evidence>
<organism evidence="2 3">
    <name type="scientific">Eumeta variegata</name>
    <name type="common">Bagworm moth</name>
    <name type="synonym">Eumeta japonica</name>
    <dbReference type="NCBI Taxonomy" id="151549"/>
    <lineage>
        <taxon>Eukaryota</taxon>
        <taxon>Metazoa</taxon>
        <taxon>Ecdysozoa</taxon>
        <taxon>Arthropoda</taxon>
        <taxon>Hexapoda</taxon>
        <taxon>Insecta</taxon>
        <taxon>Pterygota</taxon>
        <taxon>Neoptera</taxon>
        <taxon>Endopterygota</taxon>
        <taxon>Lepidoptera</taxon>
        <taxon>Glossata</taxon>
        <taxon>Ditrysia</taxon>
        <taxon>Tineoidea</taxon>
        <taxon>Psychidae</taxon>
        <taxon>Oiketicinae</taxon>
        <taxon>Eumeta</taxon>
    </lineage>
</organism>
<proteinExistence type="predicted"/>
<evidence type="ECO:0000256" key="1">
    <source>
        <dbReference type="SAM" id="MobiDB-lite"/>
    </source>
</evidence>
<sequence length="107" mass="11411">MLNLQFKKKPIHDPLETQTIDPHSGSQRKNHAVAIVDLCVITGLIKQISLSELAEFAQSNTEATLSDNPKNSLSKAGNTLMTSPRSGVSMGVDDHPLSGGAHAQLPL</sequence>
<keyword evidence="3" id="KW-1185">Reference proteome</keyword>
<feature type="region of interest" description="Disordered" evidence="1">
    <location>
        <begin position="1"/>
        <end position="28"/>
    </location>
</feature>